<evidence type="ECO:0000259" key="3">
    <source>
        <dbReference type="Pfam" id="PF00884"/>
    </source>
</evidence>
<dbReference type="RefSeq" id="WP_021861776.1">
    <property type="nucleotide sequence ID" value="NZ_CAJLBM010000061.1"/>
</dbReference>
<evidence type="ECO:0000313" key="5">
    <source>
        <dbReference type="Proteomes" id="UP000195975"/>
    </source>
</evidence>
<dbReference type="Gene3D" id="3.40.720.10">
    <property type="entry name" value="Alkaline Phosphatase, subunit A"/>
    <property type="match status" value="1"/>
</dbReference>
<dbReference type="InterPro" id="IPR000917">
    <property type="entry name" value="Sulfatase_N"/>
</dbReference>
<reference evidence="5" key="1">
    <citation type="submission" date="2017-04" db="EMBL/GenBank/DDBJ databases">
        <title>Function of individual gut microbiota members based on whole genome sequencing of pure cultures obtained from chicken caecum.</title>
        <authorList>
            <person name="Medvecky M."/>
            <person name="Cejkova D."/>
            <person name="Polansky O."/>
            <person name="Karasova D."/>
            <person name="Kubasova T."/>
            <person name="Cizek A."/>
            <person name="Rychlik I."/>
        </authorList>
    </citation>
    <scope>NUCLEOTIDE SEQUENCE [LARGE SCALE GENOMIC DNA]</scope>
    <source>
        <strain evidence="5">An42</strain>
    </source>
</reference>
<dbReference type="Proteomes" id="UP000195975">
    <property type="component" value="Unassembled WGS sequence"/>
</dbReference>
<evidence type="ECO:0000313" key="4">
    <source>
        <dbReference type="EMBL" id="OUO05291.1"/>
    </source>
</evidence>
<sequence>MNLLSKILLLSLSSTVVIAKSNDRKTTNTRRPNILFVINDDQSHIHTSFAGSHFVNTPGFDKVATNGIYFTNCYAGSPGSAPSRSSLVTGRHHWQNEQAGQHASSWIKKYIPFVDLLKANGYYTGYTGKGVDPFQYARNEADSLWRTQNAAGKAYNKHKYEKDTPHDSRTANGISRINYSENFRDFMQQRKDHQPFYFWYGSSEPHRAYEKGSWKRNGKKLDQVDIPGFIPDSEEIRGDMLDYAIEIEWADSHLCQMINHLDSIGELNNTIIIVTADNGMPFPRAKANCFEYGIHIPMAISYPNGFPAGRRVDDLISFIDLAPTILELAGIKPEGMQPLSGKSIVNILKSEKSGLIDKSKKYVFAGRERHSSSRWNNLGYPQRAIRGTEYLLIWNIKPERWPAGAPQAMNKKTGEIYPMYGLDQKGVHHPEWAFTDVDAAPSKSYLIENYNNPEIHPFFKLAYTKRPEFELYNVNSDPYCLNNLSGKPEYKEIEHEMKTELMKELKKSADPRVTGPEKEIFDTYVRYSPTRDFPKPDWQE</sequence>
<gene>
    <name evidence="4" type="ORF">B5F96_09660</name>
</gene>
<protein>
    <submittedName>
        <fullName evidence="4">Sulfatase</fullName>
    </submittedName>
</protein>
<dbReference type="Pfam" id="PF00884">
    <property type="entry name" value="Sulfatase"/>
    <property type="match status" value="1"/>
</dbReference>
<dbReference type="PANTHER" id="PTHR43751">
    <property type="entry name" value="SULFATASE"/>
    <property type="match status" value="1"/>
</dbReference>
<dbReference type="PANTHER" id="PTHR43751:SF1">
    <property type="entry name" value="SULFATASE ATSG-RELATED"/>
    <property type="match status" value="1"/>
</dbReference>
<evidence type="ECO:0000256" key="1">
    <source>
        <dbReference type="PIRSR" id="PIRSR600917-52"/>
    </source>
</evidence>
<comment type="caution">
    <text evidence="4">The sequence shown here is derived from an EMBL/GenBank/DDBJ whole genome shotgun (WGS) entry which is preliminary data.</text>
</comment>
<dbReference type="EMBL" id="NFIJ01000008">
    <property type="protein sequence ID" value="OUO05291.1"/>
    <property type="molecule type" value="Genomic_DNA"/>
</dbReference>
<name>A0A9Q5SS50_9BACT</name>
<accession>A0A9Q5SS50</accession>
<dbReference type="CDD" id="cd16027">
    <property type="entry name" value="SGSH"/>
    <property type="match status" value="1"/>
</dbReference>
<dbReference type="AlphaFoldDB" id="A0A9Q5SS50"/>
<keyword evidence="2" id="KW-0732">Signal</keyword>
<comment type="PTM">
    <text evidence="1">The conversion to 3-oxoalanine (also known as C-formylglycine, FGly), of a serine or cysteine residue in prokaryotes and of a cysteine residue in eukaryotes, is critical for catalytic activity.</text>
</comment>
<proteinExistence type="predicted"/>
<organism evidence="4 5">
    <name type="scientific">Parabacteroides johnsonii</name>
    <dbReference type="NCBI Taxonomy" id="387661"/>
    <lineage>
        <taxon>Bacteria</taxon>
        <taxon>Pseudomonadati</taxon>
        <taxon>Bacteroidota</taxon>
        <taxon>Bacteroidia</taxon>
        <taxon>Bacteroidales</taxon>
        <taxon>Tannerellaceae</taxon>
        <taxon>Parabacteroides</taxon>
    </lineage>
</organism>
<feature type="domain" description="Sulfatase N-terminal" evidence="3">
    <location>
        <begin position="32"/>
        <end position="331"/>
    </location>
</feature>
<dbReference type="SUPFAM" id="SSF53649">
    <property type="entry name" value="Alkaline phosphatase-like"/>
    <property type="match status" value="1"/>
</dbReference>
<evidence type="ECO:0000256" key="2">
    <source>
        <dbReference type="SAM" id="SignalP"/>
    </source>
</evidence>
<feature type="modified residue" description="3-oxoalanine (Ser)" evidence="1">
    <location>
        <position position="80"/>
    </location>
</feature>
<feature type="signal peptide" evidence="2">
    <location>
        <begin position="1"/>
        <end position="19"/>
    </location>
</feature>
<dbReference type="InterPro" id="IPR052701">
    <property type="entry name" value="GAG_Ulvan_Degrading_Sulfatases"/>
</dbReference>
<feature type="chain" id="PRO_5040151080" evidence="2">
    <location>
        <begin position="20"/>
        <end position="540"/>
    </location>
</feature>
<dbReference type="InterPro" id="IPR017850">
    <property type="entry name" value="Alkaline_phosphatase_core_sf"/>
</dbReference>